<dbReference type="Proteomes" id="UP001203512">
    <property type="component" value="Unassembled WGS sequence"/>
</dbReference>
<dbReference type="Pfam" id="PF00107">
    <property type="entry name" value="ADH_zinc_N"/>
    <property type="match status" value="1"/>
</dbReference>
<keyword evidence="2 5" id="KW-0479">Metal-binding</keyword>
<gene>
    <name evidence="7" type="ORF">MU848_12545</name>
</gene>
<evidence type="ECO:0000256" key="3">
    <source>
        <dbReference type="ARBA" id="ARBA00022833"/>
    </source>
</evidence>
<dbReference type="PANTHER" id="PTHR42683">
    <property type="entry name" value="ALDEHYDE REDUCTASE"/>
    <property type="match status" value="1"/>
</dbReference>
<dbReference type="Gene3D" id="3.40.50.720">
    <property type="entry name" value="NAD(P)-binding Rossmann-like Domain"/>
    <property type="match status" value="1"/>
</dbReference>
<evidence type="ECO:0000313" key="7">
    <source>
        <dbReference type="EMBL" id="MCK0532410.1"/>
    </source>
</evidence>
<sequence length="349" mass="37737">MTKAYAAQSADTDLEPFSFTRRDLRADDVAIDILYCGVCHSDLHHARNHAGYTLYPTVPGHEIVGRVTAVGSEVSKFQPGDMVGVGCYVDSCQKCKPCHAGEEPYCVEYATPTYGFMDRHDGMPSYGGYSENIIVSDKFTVRIPEGMDAKSAAPLLCAGITTYSPLRHWKVGPGHKVAVVGLGGLGHMGLKFAKAMGAEVTLFTRSPDKEQEARRLGADHVVLSTDEAQMAAAANSFDYILDTVPNAHDVNPYVATLAWNGTLILLGLLGAIDPPLHNVPLMMGRKSVASSNVGGIAETQEMLDFCAANGITCDVEMIDIQDINAAYERMEKGDVHYRFVIDNASLRKS</sequence>
<dbReference type="InterPro" id="IPR002328">
    <property type="entry name" value="ADH_Zn_CS"/>
</dbReference>
<dbReference type="SMART" id="SM00829">
    <property type="entry name" value="PKS_ER"/>
    <property type="match status" value="1"/>
</dbReference>
<comment type="caution">
    <text evidence="7">The sequence shown here is derived from an EMBL/GenBank/DDBJ whole genome shotgun (WGS) entry which is preliminary data.</text>
</comment>
<dbReference type="InterPro" id="IPR029752">
    <property type="entry name" value="D-isomer_DH_CS1"/>
</dbReference>
<accession>A0ABT0DZ58</accession>
<dbReference type="InterPro" id="IPR013154">
    <property type="entry name" value="ADH-like_N"/>
</dbReference>
<protein>
    <submittedName>
        <fullName evidence="7">NAD(P)-dependent alcohol dehydrogenase</fullName>
    </submittedName>
</protein>
<evidence type="ECO:0000259" key="6">
    <source>
        <dbReference type="SMART" id="SM00829"/>
    </source>
</evidence>
<proteinExistence type="inferred from homology"/>
<dbReference type="EMBL" id="JALKHS010000009">
    <property type="protein sequence ID" value="MCK0532410.1"/>
    <property type="molecule type" value="Genomic_DNA"/>
</dbReference>
<comment type="cofactor">
    <cofactor evidence="1 5">
        <name>Zn(2+)</name>
        <dbReference type="ChEBI" id="CHEBI:29105"/>
    </cofactor>
</comment>
<dbReference type="Gene3D" id="3.90.180.10">
    <property type="entry name" value="Medium-chain alcohol dehydrogenases, catalytic domain"/>
    <property type="match status" value="1"/>
</dbReference>
<organism evidence="7 8">
    <name type="scientific">Sphingobium agri</name>
    <dbReference type="NCBI Taxonomy" id="2933566"/>
    <lineage>
        <taxon>Bacteria</taxon>
        <taxon>Pseudomonadati</taxon>
        <taxon>Pseudomonadota</taxon>
        <taxon>Alphaproteobacteria</taxon>
        <taxon>Sphingomonadales</taxon>
        <taxon>Sphingomonadaceae</taxon>
        <taxon>Sphingobium</taxon>
    </lineage>
</organism>
<reference evidence="7 8" key="1">
    <citation type="submission" date="2022-04" db="EMBL/GenBank/DDBJ databases">
        <authorList>
            <person name="Huq M.A."/>
        </authorList>
    </citation>
    <scope>NUCLEOTIDE SEQUENCE [LARGE SCALE GENOMIC DNA]</scope>
    <source>
        <strain evidence="7 8">MAH-33</strain>
    </source>
</reference>
<dbReference type="SUPFAM" id="SSF51735">
    <property type="entry name" value="NAD(P)-binding Rossmann-fold domains"/>
    <property type="match status" value="1"/>
</dbReference>
<dbReference type="InterPro" id="IPR020843">
    <property type="entry name" value="ER"/>
</dbReference>
<dbReference type="CDD" id="cd05283">
    <property type="entry name" value="CAD1"/>
    <property type="match status" value="1"/>
</dbReference>
<name>A0ABT0DZ58_9SPHN</name>
<dbReference type="PROSITE" id="PS00065">
    <property type="entry name" value="D_2_HYDROXYACID_DH_1"/>
    <property type="match status" value="1"/>
</dbReference>
<dbReference type="Pfam" id="PF08240">
    <property type="entry name" value="ADH_N"/>
    <property type="match status" value="1"/>
</dbReference>
<keyword evidence="4" id="KW-0560">Oxidoreductase</keyword>
<evidence type="ECO:0000256" key="5">
    <source>
        <dbReference type="RuleBase" id="RU361277"/>
    </source>
</evidence>
<evidence type="ECO:0000256" key="1">
    <source>
        <dbReference type="ARBA" id="ARBA00001947"/>
    </source>
</evidence>
<dbReference type="InterPro" id="IPR036291">
    <property type="entry name" value="NAD(P)-bd_dom_sf"/>
</dbReference>
<keyword evidence="8" id="KW-1185">Reference proteome</keyword>
<dbReference type="PROSITE" id="PS00059">
    <property type="entry name" value="ADH_ZINC"/>
    <property type="match status" value="1"/>
</dbReference>
<dbReference type="InterPro" id="IPR013149">
    <property type="entry name" value="ADH-like_C"/>
</dbReference>
<feature type="domain" description="Enoyl reductase (ER)" evidence="6">
    <location>
        <begin position="7"/>
        <end position="341"/>
    </location>
</feature>
<dbReference type="SUPFAM" id="SSF50129">
    <property type="entry name" value="GroES-like"/>
    <property type="match status" value="1"/>
</dbReference>
<evidence type="ECO:0000256" key="2">
    <source>
        <dbReference type="ARBA" id="ARBA00022723"/>
    </source>
</evidence>
<comment type="similarity">
    <text evidence="5">Belongs to the zinc-containing alcohol dehydrogenase family.</text>
</comment>
<keyword evidence="3 5" id="KW-0862">Zinc</keyword>
<evidence type="ECO:0000313" key="8">
    <source>
        <dbReference type="Proteomes" id="UP001203512"/>
    </source>
</evidence>
<dbReference type="InterPro" id="IPR047109">
    <property type="entry name" value="CAD-like"/>
</dbReference>
<dbReference type="InterPro" id="IPR011032">
    <property type="entry name" value="GroES-like_sf"/>
</dbReference>
<evidence type="ECO:0000256" key="4">
    <source>
        <dbReference type="ARBA" id="ARBA00023002"/>
    </source>
</evidence>